<evidence type="ECO:0000256" key="3">
    <source>
        <dbReference type="ARBA" id="ARBA00022993"/>
    </source>
</evidence>
<dbReference type="Pfam" id="PF03630">
    <property type="entry name" value="Fumble"/>
    <property type="match status" value="1"/>
</dbReference>
<reference evidence="5" key="1">
    <citation type="submission" date="2016-05" db="EMBL/GenBank/DDBJ databases">
        <title>Comparative genomics of biotechnologically important yeasts.</title>
        <authorList>
            <consortium name="DOE Joint Genome Institute"/>
            <person name="Riley R."/>
            <person name="Haridas S."/>
            <person name="Wolfe K.H."/>
            <person name="Lopes M.R."/>
            <person name="Hittinger C.T."/>
            <person name="Goker M."/>
            <person name="Salamov A."/>
            <person name="Wisecaver J."/>
            <person name="Long T.M."/>
            <person name="Aerts A.L."/>
            <person name="Barry K."/>
            <person name="Choi C."/>
            <person name="Clum A."/>
            <person name="Coughlan A.Y."/>
            <person name="Deshpande S."/>
            <person name="Douglass A.P."/>
            <person name="Hanson S.J."/>
            <person name="Klenk H.-P."/>
            <person name="Labutti K."/>
            <person name="Lapidus A."/>
            <person name="Lindquist E."/>
            <person name="Lipzen A."/>
            <person name="Meier-Kolthoff J.P."/>
            <person name="Ohm R.A."/>
            <person name="Otillar R.P."/>
            <person name="Pangilinan J."/>
            <person name="Peng Y."/>
            <person name="Rokas A."/>
            <person name="Rosa C.A."/>
            <person name="Scheuner C."/>
            <person name="Sibirny A.A."/>
            <person name="Slot J.C."/>
            <person name="Stielow J.B."/>
            <person name="Sun H."/>
            <person name="Kurtzman C.P."/>
            <person name="Blackwell M."/>
            <person name="Grigoriev I.V."/>
            <person name="Jeffries T.W."/>
        </authorList>
    </citation>
    <scope>NUCLEOTIDE SEQUENCE [LARGE SCALE GENOMIC DNA]</scope>
    <source>
        <strain evidence="5">NRRL Y-12698</strain>
    </source>
</reference>
<name>A0A1E3QJB2_9ASCO</name>
<evidence type="ECO:0000256" key="1">
    <source>
        <dbReference type="ARBA" id="ARBA00022741"/>
    </source>
</evidence>
<dbReference type="AlphaFoldDB" id="A0A1E3QJB2"/>
<dbReference type="NCBIfam" id="TIGR00555">
    <property type="entry name" value="panK_eukar"/>
    <property type="match status" value="1"/>
</dbReference>
<dbReference type="GO" id="GO:0005829">
    <property type="term" value="C:cytosol"/>
    <property type="evidence" value="ECO:0007669"/>
    <property type="project" value="TreeGrafter"/>
</dbReference>
<dbReference type="GO" id="GO:0005524">
    <property type="term" value="F:ATP binding"/>
    <property type="evidence" value="ECO:0007669"/>
    <property type="project" value="UniProtKB-KW"/>
</dbReference>
<protein>
    <recommendedName>
        <fullName evidence="6">Pantothenate kinase</fullName>
    </recommendedName>
</protein>
<keyword evidence="2" id="KW-0067">ATP-binding</keyword>
<evidence type="ECO:0008006" key="6">
    <source>
        <dbReference type="Google" id="ProtNLM"/>
    </source>
</evidence>
<evidence type="ECO:0000256" key="2">
    <source>
        <dbReference type="ARBA" id="ARBA00022840"/>
    </source>
</evidence>
<dbReference type="PANTHER" id="PTHR12280">
    <property type="entry name" value="PANTOTHENATE KINASE"/>
    <property type="match status" value="1"/>
</dbReference>
<dbReference type="GeneID" id="30149846"/>
<proteinExistence type="predicted"/>
<keyword evidence="1" id="KW-0547">Nucleotide-binding</keyword>
<dbReference type="Gene3D" id="3.30.420.40">
    <property type="match status" value="1"/>
</dbReference>
<keyword evidence="3" id="KW-0173">Coenzyme A biosynthesis</keyword>
<keyword evidence="5" id="KW-1185">Reference proteome</keyword>
<dbReference type="InterPro" id="IPR043129">
    <property type="entry name" value="ATPase_NBD"/>
</dbReference>
<dbReference type="SUPFAM" id="SSF53067">
    <property type="entry name" value="Actin-like ATPase domain"/>
    <property type="match status" value="2"/>
</dbReference>
<dbReference type="EMBL" id="KV454438">
    <property type="protein sequence ID" value="ODQ77781.1"/>
    <property type="molecule type" value="Genomic_DNA"/>
</dbReference>
<dbReference type="OrthoDB" id="498611at2759"/>
<dbReference type="Proteomes" id="UP000094336">
    <property type="component" value="Unassembled WGS sequence"/>
</dbReference>
<dbReference type="FunFam" id="3.30.420.40:FF:000115">
    <property type="entry name" value="Pantothenate kinase PanK"/>
    <property type="match status" value="1"/>
</dbReference>
<sequence length="435" mass="48908">MPLSRAANGSPEPGANEELISWRYANPGTLQIDCLGAFISRDPFSEESSSEEDEHISRNTSLDLLALAVKEEYEDGFTDAAKKISLPYHSSNITHISLDIGGTLTKLVYFTKNDDSPQGGKMHFKYYQTENFESEVLRFLQKKLVNKRRIKNREITHILATGGGSCKFQTLMRKTFPKVKIIAKDEMECLITGLDFFITEIPREIYTYDYNQDKIQFLDVPKITTKDDLYPYLLVNIGSGVSMIKVVGPEHDNFERIGGSSLGGGTLWGLLSLLTTAQDYNEMLDMAKRGNNENIDLLVGDIYGTNYNKIGLKSNHIASSFAKVFKKLKNLKRDPKAAPLTISEKLAQFNQEDISRSLLYSVSNNIGQIAYLQAQRYNLKRIYFGGSYILGHKQTIHTLSYAVDFWSKGVMKAYFLRHEGYLGSVGAFLNGPVST</sequence>
<dbReference type="PANTHER" id="PTHR12280:SF20">
    <property type="entry name" value="4'-PHOSPHOPANTETHEINE PHOSPHATASE"/>
    <property type="match status" value="1"/>
</dbReference>
<dbReference type="GO" id="GO:0015937">
    <property type="term" value="P:coenzyme A biosynthetic process"/>
    <property type="evidence" value="ECO:0007669"/>
    <property type="project" value="UniProtKB-KW"/>
</dbReference>
<dbReference type="GO" id="GO:0008204">
    <property type="term" value="P:ergosterol metabolic process"/>
    <property type="evidence" value="ECO:0007669"/>
    <property type="project" value="EnsemblFungi"/>
</dbReference>
<dbReference type="GO" id="GO:0004594">
    <property type="term" value="F:pantothenate kinase activity"/>
    <property type="evidence" value="ECO:0007669"/>
    <property type="project" value="EnsemblFungi"/>
</dbReference>
<dbReference type="GO" id="GO:0005634">
    <property type="term" value="C:nucleus"/>
    <property type="evidence" value="ECO:0007669"/>
    <property type="project" value="TreeGrafter"/>
</dbReference>
<organism evidence="4 5">
    <name type="scientific">Babjeviella inositovora NRRL Y-12698</name>
    <dbReference type="NCBI Taxonomy" id="984486"/>
    <lineage>
        <taxon>Eukaryota</taxon>
        <taxon>Fungi</taxon>
        <taxon>Dikarya</taxon>
        <taxon>Ascomycota</taxon>
        <taxon>Saccharomycotina</taxon>
        <taxon>Pichiomycetes</taxon>
        <taxon>Serinales incertae sedis</taxon>
        <taxon>Babjeviella</taxon>
    </lineage>
</organism>
<dbReference type="InterPro" id="IPR004567">
    <property type="entry name" value="Type_II_PanK"/>
</dbReference>
<evidence type="ECO:0000313" key="5">
    <source>
        <dbReference type="Proteomes" id="UP000094336"/>
    </source>
</evidence>
<dbReference type="Gene3D" id="3.30.420.510">
    <property type="match status" value="1"/>
</dbReference>
<evidence type="ECO:0000313" key="4">
    <source>
        <dbReference type="EMBL" id="ODQ77781.1"/>
    </source>
</evidence>
<gene>
    <name evidence="4" type="ORF">BABINDRAFT_40826</name>
</gene>
<dbReference type="STRING" id="984486.A0A1E3QJB2"/>
<dbReference type="RefSeq" id="XP_018983109.1">
    <property type="nucleotide sequence ID" value="XM_019131993.1"/>
</dbReference>
<accession>A0A1E3QJB2</accession>